<dbReference type="EMBL" id="HBER01000670">
    <property type="protein sequence ID" value="CAD8522651.1"/>
    <property type="molecule type" value="Transcribed_RNA"/>
</dbReference>
<organism evidence="3">
    <name type="scientific">Calcidiscus leptoporus</name>
    <dbReference type="NCBI Taxonomy" id="127549"/>
    <lineage>
        <taxon>Eukaryota</taxon>
        <taxon>Haptista</taxon>
        <taxon>Haptophyta</taxon>
        <taxon>Prymnesiophyceae</taxon>
        <taxon>Coccolithales</taxon>
        <taxon>Calcidiscaceae</taxon>
        <taxon>Calcidiscus</taxon>
    </lineage>
</organism>
<name>A0A7S0NN39_9EUKA</name>
<protein>
    <submittedName>
        <fullName evidence="3">Uncharacterized protein</fullName>
    </submittedName>
</protein>
<keyword evidence="1" id="KW-1133">Transmembrane helix</keyword>
<sequence>MCCSALLLPLALSWAVPAACFSLAGASVSRMPAATQCGRLQLRTALSRHARATPVMAISDPYSGMKRADLPLNEELVALQVLGGSVGFVVFSGLSGSTVLGVALGILAGRWLAFEPGRRGASARELGYLLAQLRARHWHRVEGFCRSVQLHVSSMRVPADVRGALSGAAGRAWAEVRALDECLRVSSRARALGGRVSSLALRWADETGMSARLSAAWYSSQ</sequence>
<feature type="transmembrane region" description="Helical" evidence="1">
    <location>
        <begin position="86"/>
        <end position="109"/>
    </location>
</feature>
<feature type="chain" id="PRO_5031108715" evidence="2">
    <location>
        <begin position="19"/>
        <end position="221"/>
    </location>
</feature>
<evidence type="ECO:0000256" key="1">
    <source>
        <dbReference type="SAM" id="Phobius"/>
    </source>
</evidence>
<proteinExistence type="predicted"/>
<gene>
    <name evidence="3" type="ORF">CLEP1334_LOCUS366</name>
</gene>
<keyword evidence="1" id="KW-0812">Transmembrane</keyword>
<keyword evidence="2" id="KW-0732">Signal</keyword>
<accession>A0A7S0NN39</accession>
<reference evidence="3" key="1">
    <citation type="submission" date="2021-01" db="EMBL/GenBank/DDBJ databases">
        <authorList>
            <person name="Corre E."/>
            <person name="Pelletier E."/>
            <person name="Niang G."/>
            <person name="Scheremetjew M."/>
            <person name="Finn R."/>
            <person name="Kale V."/>
            <person name="Holt S."/>
            <person name="Cochrane G."/>
            <person name="Meng A."/>
            <person name="Brown T."/>
            <person name="Cohen L."/>
        </authorList>
    </citation>
    <scope>NUCLEOTIDE SEQUENCE</scope>
    <source>
        <strain evidence="3">RCC1130</strain>
    </source>
</reference>
<evidence type="ECO:0000313" key="3">
    <source>
        <dbReference type="EMBL" id="CAD8522651.1"/>
    </source>
</evidence>
<feature type="signal peptide" evidence="2">
    <location>
        <begin position="1"/>
        <end position="18"/>
    </location>
</feature>
<dbReference type="AlphaFoldDB" id="A0A7S0NN39"/>
<evidence type="ECO:0000256" key="2">
    <source>
        <dbReference type="SAM" id="SignalP"/>
    </source>
</evidence>
<keyword evidence="1" id="KW-0472">Membrane</keyword>